<dbReference type="EMBL" id="CP043494">
    <property type="protein sequence ID" value="WNG43774.1"/>
    <property type="molecule type" value="Genomic_DNA"/>
</dbReference>
<evidence type="ECO:0000313" key="3">
    <source>
        <dbReference type="Proteomes" id="UP001611383"/>
    </source>
</evidence>
<dbReference type="Proteomes" id="UP001611383">
    <property type="component" value="Chromosome"/>
</dbReference>
<reference evidence="2 3" key="1">
    <citation type="submission" date="2019-08" db="EMBL/GenBank/DDBJ databases">
        <title>Archangium and Cystobacter genomes.</title>
        <authorList>
            <person name="Chen I.-C.K."/>
            <person name="Wielgoss S."/>
        </authorList>
    </citation>
    <scope>NUCLEOTIDE SEQUENCE [LARGE SCALE GENOMIC DNA]</scope>
    <source>
        <strain evidence="2 3">Cbm 6</strain>
    </source>
</reference>
<protein>
    <recommendedName>
        <fullName evidence="1">Thiaminase-2/PQQC domain-containing protein</fullName>
    </recommendedName>
</protein>
<accession>A0ABY9WKU7</accession>
<gene>
    <name evidence="2" type="ORF">F0U60_06440</name>
</gene>
<dbReference type="InterPro" id="IPR004305">
    <property type="entry name" value="Thiaminase-2/PQQC"/>
</dbReference>
<dbReference type="SUPFAM" id="SSF48613">
    <property type="entry name" value="Heme oxygenase-like"/>
    <property type="match status" value="1"/>
</dbReference>
<proteinExistence type="predicted"/>
<organism evidence="2 3">
    <name type="scientific">Archangium minus</name>
    <dbReference type="NCBI Taxonomy" id="83450"/>
    <lineage>
        <taxon>Bacteria</taxon>
        <taxon>Pseudomonadati</taxon>
        <taxon>Myxococcota</taxon>
        <taxon>Myxococcia</taxon>
        <taxon>Myxococcales</taxon>
        <taxon>Cystobacterineae</taxon>
        <taxon>Archangiaceae</taxon>
        <taxon>Archangium</taxon>
    </lineage>
</organism>
<keyword evidence="3" id="KW-1185">Reference proteome</keyword>
<sequence length="222" mass="24628">MKKAAEVVKEISEALRDVDEQLRHHPYPDALERGEVTVEALRAFPGTQFHVATSDLRSMAMMVQRFGHTPAGGFLNGILQGEFAALEGLRVLARKLGMTQEDLERYEVTPEGFAYATNMAWMAANVSAAEFAVGILVNFPAWGMTCGRMSQALRARYGFTAQETVFLDAFANMPPLEGAVLPIIQDGLDQGVPPRLLHRSARFFQAYEKMFWDAMMAAAQPR</sequence>
<evidence type="ECO:0000259" key="1">
    <source>
        <dbReference type="Pfam" id="PF03070"/>
    </source>
</evidence>
<dbReference type="Gene3D" id="1.20.910.10">
    <property type="entry name" value="Heme oxygenase-like"/>
    <property type="match status" value="1"/>
</dbReference>
<evidence type="ECO:0000313" key="2">
    <source>
        <dbReference type="EMBL" id="WNG43774.1"/>
    </source>
</evidence>
<dbReference type="RefSeq" id="WP_395815452.1">
    <property type="nucleotide sequence ID" value="NZ_CP043494.1"/>
</dbReference>
<dbReference type="Pfam" id="PF03070">
    <property type="entry name" value="TENA_THI-4"/>
    <property type="match status" value="1"/>
</dbReference>
<dbReference type="InterPro" id="IPR016084">
    <property type="entry name" value="Haem_Oase-like_multi-hlx"/>
</dbReference>
<name>A0ABY9WKU7_9BACT</name>
<feature type="domain" description="Thiaminase-2/PQQC" evidence="1">
    <location>
        <begin position="15"/>
        <end position="156"/>
    </location>
</feature>